<reference evidence="3" key="1">
    <citation type="submission" date="2022-05" db="EMBL/GenBank/DDBJ databases">
        <title>Complete genome sequence of toluene-degrading Gulosibacter sediminis strain ACHW.36C.</title>
        <authorList>
            <person name="Wai A.C."/>
            <person name="Lai G.K."/>
            <person name="Griffin S.D."/>
            <person name="Leung F.C."/>
        </authorList>
    </citation>
    <scope>NUCLEOTIDE SEQUENCE [LARGE SCALE GENOMIC DNA]</scope>
    <source>
        <strain evidence="3">ACHW.36C</strain>
    </source>
</reference>
<keyword evidence="3" id="KW-0255">Endonuclease</keyword>
<gene>
    <name evidence="3" type="ORF">M3M28_09720</name>
</gene>
<dbReference type="InterPro" id="IPR003870">
    <property type="entry name" value="DUF222"/>
</dbReference>
<evidence type="ECO:0000259" key="2">
    <source>
        <dbReference type="SMART" id="SM00507"/>
    </source>
</evidence>
<keyword evidence="3" id="KW-0378">Hydrolase</keyword>
<evidence type="ECO:0000313" key="3">
    <source>
        <dbReference type="EMBL" id="UQN14325.1"/>
    </source>
</evidence>
<dbReference type="Pfam" id="PF02720">
    <property type="entry name" value="DUF222"/>
    <property type="match status" value="1"/>
</dbReference>
<comment type="similarity">
    <text evidence="1">Belongs to the Rv1128c/1148c/1588c/1702c/1945/3466 family.</text>
</comment>
<evidence type="ECO:0000256" key="1">
    <source>
        <dbReference type="ARBA" id="ARBA00023450"/>
    </source>
</evidence>
<dbReference type="Pfam" id="PF01844">
    <property type="entry name" value="HNH"/>
    <property type="match status" value="1"/>
</dbReference>
<dbReference type="EMBL" id="CP097160">
    <property type="protein sequence ID" value="UQN14325.1"/>
    <property type="molecule type" value="Genomic_DNA"/>
</dbReference>
<proteinExistence type="inferred from homology"/>
<dbReference type="InterPro" id="IPR003615">
    <property type="entry name" value="HNH_nuc"/>
</dbReference>
<accession>A0ABY4MV77</accession>
<organism evidence="3">
    <name type="scientific">Gulosibacter sediminis</name>
    <dbReference type="NCBI Taxonomy" id="1729695"/>
    <lineage>
        <taxon>Bacteria</taxon>
        <taxon>Bacillati</taxon>
        <taxon>Actinomycetota</taxon>
        <taxon>Actinomycetes</taxon>
        <taxon>Micrococcales</taxon>
        <taxon>Microbacteriaceae</taxon>
        <taxon>Gulosibacter</taxon>
    </lineage>
</organism>
<feature type="domain" description="HNH nuclease" evidence="2">
    <location>
        <begin position="356"/>
        <end position="408"/>
    </location>
</feature>
<dbReference type="GO" id="GO:0004519">
    <property type="term" value="F:endonuclease activity"/>
    <property type="evidence" value="ECO:0007669"/>
    <property type="project" value="UniProtKB-KW"/>
</dbReference>
<name>A0ABY4MV77_9MICO</name>
<keyword evidence="3" id="KW-0540">Nuclease</keyword>
<dbReference type="InterPro" id="IPR002711">
    <property type="entry name" value="HNH"/>
</dbReference>
<dbReference type="CDD" id="cd00085">
    <property type="entry name" value="HNHc"/>
    <property type="match status" value="1"/>
</dbReference>
<sequence length="455" mass="50110">MTSTAPEFDDDQTDAFLRVALEQFHADLRARAAVDASDFRTYATIYNTAEAYTSRDCGPAVSATKRAETFQWHLRSVAGEFACDSQLTDNALMNRARGAHNLFTKFPYWHDALAEASVQAGHVGAMLRHHSPVPPQHYATYGNGVLRYAKAHTAPQTETYAKKLAAKLASEEFEEAHKQAFEKRRVIVNHDDFGMAFLTAYLPSVVAAAIDEQLSRDAEAMIDVAKQEGRDRRNEPEFDADLRTRDQHRANILSDTLLTATAQTILEGPAEGAARVRATVSIVTPVLALRDPKFAGAFARAGGSDTCAGVAMLNGIQPMSAEEARQWAADGELERILTHPITGHVITSDTYAPTASLRRYLRARDVVCCFPGCRRPAHRSELDHTVAWQDGGKTHPGNLGHLCRAHHTQKHVQPWQVFNLGGGELAWITPEGRTIHVSPEPPGPRFVEVHDPPPF</sequence>
<dbReference type="Gene3D" id="1.10.30.50">
    <property type="match status" value="1"/>
</dbReference>
<dbReference type="SMART" id="SM00507">
    <property type="entry name" value="HNHc"/>
    <property type="match status" value="1"/>
</dbReference>
<protein>
    <submittedName>
        <fullName evidence="3">HNH endonuclease</fullName>
    </submittedName>
</protein>